<dbReference type="SUPFAM" id="SSF53756">
    <property type="entry name" value="UDP-Glycosyltransferase/glycogen phosphorylase"/>
    <property type="match status" value="1"/>
</dbReference>
<reference evidence="3 4" key="1">
    <citation type="submission" date="2020-09" db="EMBL/GenBank/DDBJ databases">
        <authorList>
            <person name="Yoon J.-W."/>
        </authorList>
    </citation>
    <scope>NUCLEOTIDE SEQUENCE [LARGE SCALE GENOMIC DNA]</scope>
    <source>
        <strain evidence="3 4">KMU-140</strain>
    </source>
</reference>
<dbReference type="EMBL" id="JACXLC010000001">
    <property type="protein sequence ID" value="MBD2841053.1"/>
    <property type="molecule type" value="Genomic_DNA"/>
</dbReference>
<dbReference type="PANTHER" id="PTHR46401">
    <property type="entry name" value="GLYCOSYLTRANSFERASE WBBK-RELATED"/>
    <property type="match status" value="1"/>
</dbReference>
<dbReference type="PANTHER" id="PTHR46401:SF2">
    <property type="entry name" value="GLYCOSYLTRANSFERASE WBBK-RELATED"/>
    <property type="match status" value="1"/>
</dbReference>
<accession>A0ABR8KPW5</accession>
<sequence>MTRVVLDISRLISRVRHSSPSGVDRVEMAYARGLSGRYGGDLGFAAVHPSGVYGRIPSGVAADYLDELDSRWADTGAQKGQRSLPSVLPWIRRLLPKSAGVGSADVLVQVSPHHLIRTDKVRRILAREDARFVCMVHDLIPIEYPEYARPGGAELHEARMTTVADLADAVIVNSEATGRSLERWIMGQQKAVPPIHAALLGTHPIAAAADHSFADGRPYFLCLGTIEPRKNHLLLLHLWRDMAAALPAKEIPRLVIIGRRGWENEQILDLLDRCPVLEPHVQEVNGCGDLELAAMIRGATALLMPSFAEGFGMPIAEALSVGTPVIASDIAAHREVGLDVPEYLDPLDGHGWRQIILDYAKRGPARQAQLDRLKSWNAPDWSDHMSIAAQVIEDAAK</sequence>
<evidence type="ECO:0000256" key="1">
    <source>
        <dbReference type="ARBA" id="ARBA00022679"/>
    </source>
</evidence>
<proteinExistence type="predicted"/>
<dbReference type="InterPro" id="IPR001296">
    <property type="entry name" value="Glyco_trans_1"/>
</dbReference>
<evidence type="ECO:0000259" key="2">
    <source>
        <dbReference type="Pfam" id="PF00534"/>
    </source>
</evidence>
<organism evidence="3 4">
    <name type="scientific">Erythrobacter rubeus</name>
    <dbReference type="NCBI Taxonomy" id="2760803"/>
    <lineage>
        <taxon>Bacteria</taxon>
        <taxon>Pseudomonadati</taxon>
        <taxon>Pseudomonadota</taxon>
        <taxon>Alphaproteobacteria</taxon>
        <taxon>Sphingomonadales</taxon>
        <taxon>Erythrobacteraceae</taxon>
        <taxon>Erythrobacter/Porphyrobacter group</taxon>
        <taxon>Erythrobacter</taxon>
    </lineage>
</organism>
<protein>
    <submittedName>
        <fullName evidence="3">Glycosyltransferase family 4 protein</fullName>
    </submittedName>
</protein>
<keyword evidence="1" id="KW-0808">Transferase</keyword>
<keyword evidence="4" id="KW-1185">Reference proteome</keyword>
<dbReference type="Proteomes" id="UP000635384">
    <property type="component" value="Unassembled WGS sequence"/>
</dbReference>
<evidence type="ECO:0000313" key="3">
    <source>
        <dbReference type="EMBL" id="MBD2841053.1"/>
    </source>
</evidence>
<dbReference type="Gene3D" id="3.40.50.2000">
    <property type="entry name" value="Glycogen Phosphorylase B"/>
    <property type="match status" value="1"/>
</dbReference>
<evidence type="ECO:0000313" key="4">
    <source>
        <dbReference type="Proteomes" id="UP000635384"/>
    </source>
</evidence>
<name>A0ABR8KPW5_9SPHN</name>
<dbReference type="RefSeq" id="WP_190786629.1">
    <property type="nucleotide sequence ID" value="NZ_JACXLC010000001.1"/>
</dbReference>
<dbReference type="CDD" id="cd03809">
    <property type="entry name" value="GT4_MtfB-like"/>
    <property type="match status" value="1"/>
</dbReference>
<dbReference type="Pfam" id="PF00534">
    <property type="entry name" value="Glycos_transf_1"/>
    <property type="match status" value="1"/>
</dbReference>
<comment type="caution">
    <text evidence="3">The sequence shown here is derived from an EMBL/GenBank/DDBJ whole genome shotgun (WGS) entry which is preliminary data.</text>
</comment>
<feature type="domain" description="Glycosyl transferase family 1" evidence="2">
    <location>
        <begin position="210"/>
        <end position="336"/>
    </location>
</feature>
<gene>
    <name evidence="3" type="ORF">IB285_02155</name>
</gene>